<accession>A0A397Q3T5</accession>
<evidence type="ECO:0000256" key="1">
    <source>
        <dbReference type="SAM" id="MobiDB-lite"/>
    </source>
</evidence>
<evidence type="ECO:0000313" key="2">
    <source>
        <dbReference type="EMBL" id="RIA55782.1"/>
    </source>
</evidence>
<name>A0A397Q3T5_9HYPH</name>
<sequence length="33" mass="3457">MIERRKLLAAIGDSGTNEGRGAPVTGWRNSGVS</sequence>
<feature type="region of interest" description="Disordered" evidence="1">
    <location>
        <begin position="11"/>
        <end position="33"/>
    </location>
</feature>
<keyword evidence="3" id="KW-1185">Reference proteome</keyword>
<comment type="caution">
    <text evidence="2">The sequence shown here is derived from an EMBL/GenBank/DDBJ whole genome shotgun (WGS) entry which is preliminary data.</text>
</comment>
<gene>
    <name evidence="2" type="ORF">BXY53_0860</name>
</gene>
<dbReference type="EMBL" id="QXDF01000001">
    <property type="protein sequence ID" value="RIA55782.1"/>
    <property type="molecule type" value="Genomic_DNA"/>
</dbReference>
<organism evidence="2 3">
    <name type="scientific">Dichotomicrobium thermohalophilum</name>
    <dbReference type="NCBI Taxonomy" id="933063"/>
    <lineage>
        <taxon>Bacteria</taxon>
        <taxon>Pseudomonadati</taxon>
        <taxon>Pseudomonadota</taxon>
        <taxon>Alphaproteobacteria</taxon>
        <taxon>Hyphomicrobiales</taxon>
        <taxon>Hyphomicrobiaceae</taxon>
        <taxon>Dichotomicrobium</taxon>
    </lineage>
</organism>
<reference evidence="2 3" key="1">
    <citation type="submission" date="2018-08" db="EMBL/GenBank/DDBJ databases">
        <title>Genomic Encyclopedia of Archaeal and Bacterial Type Strains, Phase II (KMG-II): from individual species to whole genera.</title>
        <authorList>
            <person name="Goeker M."/>
        </authorList>
    </citation>
    <scope>NUCLEOTIDE SEQUENCE [LARGE SCALE GENOMIC DNA]</scope>
    <source>
        <strain evidence="2 3">DSM 5002</strain>
    </source>
</reference>
<dbReference type="AlphaFoldDB" id="A0A397Q3T5"/>
<proteinExistence type="predicted"/>
<protein>
    <submittedName>
        <fullName evidence="2">Uncharacterized protein</fullName>
    </submittedName>
</protein>
<dbReference type="Proteomes" id="UP000266273">
    <property type="component" value="Unassembled WGS sequence"/>
</dbReference>
<evidence type="ECO:0000313" key="3">
    <source>
        <dbReference type="Proteomes" id="UP000266273"/>
    </source>
</evidence>